<accession>A0ABT1T8Y1</accession>
<dbReference type="InterPro" id="IPR011010">
    <property type="entry name" value="DNA_brk_join_enz"/>
</dbReference>
<sequence length="144" mass="17310">MWKYGQEDMNIKRLDYEFISQFAFWLKGERKCGHNVTLKYLGNLRKIVVECLKKEWLTNDPFANFKFSRIEKAPIALTKQELIRIVNKRFNIERLNHVKDIFLFCCYTGLAYIDVCQLRRLDITYGVDDGKWITTVRKKNRISY</sequence>
<dbReference type="SUPFAM" id="SSF56349">
    <property type="entry name" value="DNA breaking-rejoining enzymes"/>
    <property type="match status" value="1"/>
</dbReference>
<dbReference type="Gene3D" id="1.10.443.10">
    <property type="entry name" value="Intergrase catalytic core"/>
    <property type="match status" value="1"/>
</dbReference>
<dbReference type="InterPro" id="IPR010998">
    <property type="entry name" value="Integrase_recombinase_N"/>
</dbReference>
<evidence type="ECO:0000259" key="3">
    <source>
        <dbReference type="Pfam" id="PF13102"/>
    </source>
</evidence>
<organism evidence="4 5">
    <name type="scientific">Mucilaginibacter aquariorum</name>
    <dbReference type="NCBI Taxonomy" id="2967225"/>
    <lineage>
        <taxon>Bacteria</taxon>
        <taxon>Pseudomonadati</taxon>
        <taxon>Bacteroidota</taxon>
        <taxon>Sphingobacteriia</taxon>
        <taxon>Sphingobacteriales</taxon>
        <taxon>Sphingobacteriaceae</taxon>
        <taxon>Mucilaginibacter</taxon>
    </lineage>
</organism>
<keyword evidence="2" id="KW-0233">DNA recombination</keyword>
<dbReference type="Gene3D" id="1.10.150.130">
    <property type="match status" value="1"/>
</dbReference>
<proteinExistence type="predicted"/>
<keyword evidence="1" id="KW-0238">DNA-binding</keyword>
<feature type="domain" description="Phage integrase SAM-like" evidence="3">
    <location>
        <begin position="6"/>
        <end position="66"/>
    </location>
</feature>
<keyword evidence="5" id="KW-1185">Reference proteome</keyword>
<evidence type="ECO:0000256" key="2">
    <source>
        <dbReference type="ARBA" id="ARBA00023172"/>
    </source>
</evidence>
<dbReference type="RefSeq" id="WP_256541241.1">
    <property type="nucleotide sequence ID" value="NZ_JANHOH010000011.1"/>
</dbReference>
<gene>
    <name evidence="4" type="ORF">NPE20_24085</name>
</gene>
<comment type="caution">
    <text evidence="4">The sequence shown here is derived from an EMBL/GenBank/DDBJ whole genome shotgun (WGS) entry which is preliminary data.</text>
</comment>
<dbReference type="InterPro" id="IPR025269">
    <property type="entry name" value="SAM-like_dom"/>
</dbReference>
<dbReference type="EMBL" id="JANHOH010000011">
    <property type="protein sequence ID" value="MCQ6961076.1"/>
    <property type="molecule type" value="Genomic_DNA"/>
</dbReference>
<protein>
    <submittedName>
        <fullName evidence="4">Site-specific integrase</fullName>
    </submittedName>
</protein>
<dbReference type="Proteomes" id="UP001204376">
    <property type="component" value="Unassembled WGS sequence"/>
</dbReference>
<dbReference type="Pfam" id="PF13102">
    <property type="entry name" value="Phage_int_SAM_5"/>
    <property type="match status" value="1"/>
</dbReference>
<evidence type="ECO:0000256" key="1">
    <source>
        <dbReference type="ARBA" id="ARBA00023125"/>
    </source>
</evidence>
<dbReference type="InterPro" id="IPR013762">
    <property type="entry name" value="Integrase-like_cat_sf"/>
</dbReference>
<evidence type="ECO:0000313" key="4">
    <source>
        <dbReference type="EMBL" id="MCQ6961076.1"/>
    </source>
</evidence>
<evidence type="ECO:0000313" key="5">
    <source>
        <dbReference type="Proteomes" id="UP001204376"/>
    </source>
</evidence>
<reference evidence="4 5" key="1">
    <citation type="submission" date="2022-07" db="EMBL/GenBank/DDBJ databases">
        <title>Mucilaginibacter sp. JC4.</title>
        <authorList>
            <person name="Le V."/>
            <person name="Ko S.-R."/>
            <person name="Ahn C.-Y."/>
            <person name="Oh H.-M."/>
        </authorList>
    </citation>
    <scope>NUCLEOTIDE SEQUENCE [LARGE SCALE GENOMIC DNA]</scope>
    <source>
        <strain evidence="4 5">JC4</strain>
    </source>
</reference>
<name>A0ABT1T8Y1_9SPHI</name>